<gene>
    <name evidence="3" type="ORF">FLP30_14040</name>
</gene>
<keyword evidence="3" id="KW-0614">Plasmid</keyword>
<name>A0A5C1YRJ4_9PROT</name>
<dbReference type="RefSeq" id="WP_149280616.1">
    <property type="nucleotide sequence ID" value="NZ_CP043508.1"/>
</dbReference>
<keyword evidence="2" id="KW-0472">Membrane</keyword>
<accession>A0A5C1YRJ4</accession>
<evidence type="ECO:0000313" key="4">
    <source>
        <dbReference type="Proteomes" id="UP000324536"/>
    </source>
</evidence>
<dbReference type="EMBL" id="CP043508">
    <property type="protein sequence ID" value="QEO18976.1"/>
    <property type="molecule type" value="Genomic_DNA"/>
</dbReference>
<keyword evidence="4" id="KW-1185">Reference proteome</keyword>
<evidence type="ECO:0000256" key="1">
    <source>
        <dbReference type="SAM" id="MobiDB-lite"/>
    </source>
</evidence>
<dbReference type="KEGG" id="acek:FLP30_14040"/>
<dbReference type="AlphaFoldDB" id="A0A5C1YRJ4"/>
<geneLocation type="plasmid" evidence="3">
    <name>unnamed2</name>
</geneLocation>
<evidence type="ECO:0000256" key="2">
    <source>
        <dbReference type="SAM" id="Phobius"/>
    </source>
</evidence>
<protein>
    <submittedName>
        <fullName evidence="3">Uncharacterized protein</fullName>
    </submittedName>
</protein>
<keyword evidence="2" id="KW-1133">Transmembrane helix</keyword>
<proteinExistence type="predicted"/>
<keyword evidence="2" id="KW-0812">Transmembrane</keyword>
<organism evidence="3 4">
    <name type="scientific">Acetobacter vaccinii</name>
    <dbReference type="NCBI Taxonomy" id="2592655"/>
    <lineage>
        <taxon>Bacteria</taxon>
        <taxon>Pseudomonadati</taxon>
        <taxon>Pseudomonadota</taxon>
        <taxon>Alphaproteobacteria</taxon>
        <taxon>Acetobacterales</taxon>
        <taxon>Acetobacteraceae</taxon>
        <taxon>Acetobacter</taxon>
    </lineage>
</organism>
<reference evidence="3 4" key="1">
    <citation type="submission" date="2019-09" db="EMBL/GenBank/DDBJ databases">
        <title>Genome sequencing of strain KACC 21233.</title>
        <authorList>
            <person name="Heo J."/>
            <person name="Kim S.-J."/>
            <person name="Kim J.-S."/>
            <person name="Hong S.-B."/>
            <person name="Kwon S.-W."/>
        </authorList>
    </citation>
    <scope>NUCLEOTIDE SEQUENCE [LARGE SCALE GENOMIC DNA]</scope>
    <source>
        <strain evidence="3 4">KACC 21233</strain>
        <plasmid evidence="3 4">unnamed2</plasmid>
    </source>
</reference>
<feature type="region of interest" description="Disordered" evidence="1">
    <location>
        <begin position="89"/>
        <end position="133"/>
    </location>
</feature>
<dbReference type="Proteomes" id="UP000324536">
    <property type="component" value="Plasmid unnamed2"/>
</dbReference>
<feature type="transmembrane region" description="Helical" evidence="2">
    <location>
        <begin position="56"/>
        <end position="74"/>
    </location>
</feature>
<sequence>MQITVSGLTRPIMIDPTGADGLTIHVVPVGQVADTQPPPPAPGEPRLRTKRTMRPRFVLIAALAGLVAYGGYHMPFSLFHQGDDITRVLPSPSMRPSPGQIPSLPYGAPGPARIIPPTGAAPSAPLNQPFGLE</sequence>
<evidence type="ECO:0000313" key="3">
    <source>
        <dbReference type="EMBL" id="QEO18976.1"/>
    </source>
</evidence>